<evidence type="ECO:0000259" key="1">
    <source>
        <dbReference type="PROSITE" id="PS51186"/>
    </source>
</evidence>
<feature type="domain" description="N-acetyltransferase" evidence="1">
    <location>
        <begin position="13"/>
        <end position="182"/>
    </location>
</feature>
<dbReference type="EMBL" id="BAABJP010000051">
    <property type="protein sequence ID" value="GAA5172682.1"/>
    <property type="molecule type" value="Genomic_DNA"/>
</dbReference>
<protein>
    <recommendedName>
        <fullName evidence="1">N-acetyltransferase domain-containing protein</fullName>
    </recommendedName>
</protein>
<dbReference type="PROSITE" id="PS51186">
    <property type="entry name" value="GNAT"/>
    <property type="match status" value="1"/>
</dbReference>
<dbReference type="Gene3D" id="3.40.630.30">
    <property type="match status" value="1"/>
</dbReference>
<accession>A0ABP9R7K8</accession>
<proteinExistence type="predicted"/>
<reference evidence="3" key="1">
    <citation type="journal article" date="2019" name="Int. J. Syst. Evol. Microbiol.">
        <title>The Global Catalogue of Microorganisms (GCM) 10K type strain sequencing project: providing services to taxonomists for standard genome sequencing and annotation.</title>
        <authorList>
            <consortium name="The Broad Institute Genomics Platform"/>
            <consortium name="The Broad Institute Genome Sequencing Center for Infectious Disease"/>
            <person name="Wu L."/>
            <person name="Ma J."/>
        </authorList>
    </citation>
    <scope>NUCLEOTIDE SEQUENCE [LARGE SCALE GENOMIC DNA]</scope>
    <source>
        <strain evidence="3">JCM 18303</strain>
    </source>
</reference>
<keyword evidence="3" id="KW-1185">Reference proteome</keyword>
<comment type="caution">
    <text evidence="2">The sequence shown here is derived from an EMBL/GenBank/DDBJ whole genome shotgun (WGS) entry which is preliminary data.</text>
</comment>
<dbReference type="InterPro" id="IPR000182">
    <property type="entry name" value="GNAT_dom"/>
</dbReference>
<organism evidence="2 3">
    <name type="scientific">Pseudonocardia eucalypti</name>
    <dbReference type="NCBI Taxonomy" id="648755"/>
    <lineage>
        <taxon>Bacteria</taxon>
        <taxon>Bacillati</taxon>
        <taxon>Actinomycetota</taxon>
        <taxon>Actinomycetes</taxon>
        <taxon>Pseudonocardiales</taxon>
        <taxon>Pseudonocardiaceae</taxon>
        <taxon>Pseudonocardia</taxon>
    </lineage>
</organism>
<name>A0ABP9R7K8_9PSEU</name>
<sequence length="182" mass="20655">MTEALTFAHLGSDAMTELEDAVTRLYVATHSEVLDTSFYSADRFVERIRGYARAPGFELVVAYREAEPVGLALGYTLPTGARWWDGLTTPVDAEFITEDGTRTFALCEIMTHPDWQGRGIAHEVHDELLHNRPERRATLLVREDNESARAAYFKWGWRKLGKLQPFPDSPHYDALILDLTQS</sequence>
<evidence type="ECO:0000313" key="2">
    <source>
        <dbReference type="EMBL" id="GAA5172682.1"/>
    </source>
</evidence>
<dbReference type="SUPFAM" id="SSF55729">
    <property type="entry name" value="Acyl-CoA N-acyltransferases (Nat)"/>
    <property type="match status" value="1"/>
</dbReference>
<dbReference type="RefSeq" id="WP_185065250.1">
    <property type="nucleotide sequence ID" value="NZ_BAABJP010000051.1"/>
</dbReference>
<gene>
    <name evidence="2" type="ORF">GCM10023321_72920</name>
</gene>
<dbReference type="InterPro" id="IPR016181">
    <property type="entry name" value="Acyl_CoA_acyltransferase"/>
</dbReference>
<evidence type="ECO:0000313" key="3">
    <source>
        <dbReference type="Proteomes" id="UP001428817"/>
    </source>
</evidence>
<dbReference type="Pfam" id="PF00583">
    <property type="entry name" value="Acetyltransf_1"/>
    <property type="match status" value="1"/>
</dbReference>
<dbReference type="Proteomes" id="UP001428817">
    <property type="component" value="Unassembled WGS sequence"/>
</dbReference>